<evidence type="ECO:0000256" key="1">
    <source>
        <dbReference type="SAM" id="Phobius"/>
    </source>
</evidence>
<sequence>MASWIDIFSLVMTTLLFVGFILAVLYVSRATSSRFQSTKASLEQRGITLSRDGVSLKTERRFDRDAYLDATQRGLVKALGAATVGSESHKHAFLPPADERKHIFGVSLRRSHSNNERGEGHQ</sequence>
<gene>
    <name evidence="2" type="ORF">L210DRAFT_2022043</name>
</gene>
<reference evidence="2" key="2">
    <citation type="journal article" date="2020" name="Nat. Commun.">
        <title>Large-scale genome sequencing of mycorrhizal fungi provides insights into the early evolution of symbiotic traits.</title>
        <authorList>
            <person name="Miyauchi S."/>
            <person name="Kiss E."/>
            <person name="Kuo A."/>
            <person name="Drula E."/>
            <person name="Kohler A."/>
            <person name="Sanchez-Garcia M."/>
            <person name="Morin E."/>
            <person name="Andreopoulos B."/>
            <person name="Barry K.W."/>
            <person name="Bonito G."/>
            <person name="Buee M."/>
            <person name="Carver A."/>
            <person name="Chen C."/>
            <person name="Cichocki N."/>
            <person name="Clum A."/>
            <person name="Culley D."/>
            <person name="Crous P.W."/>
            <person name="Fauchery L."/>
            <person name="Girlanda M."/>
            <person name="Hayes R.D."/>
            <person name="Keri Z."/>
            <person name="LaButti K."/>
            <person name="Lipzen A."/>
            <person name="Lombard V."/>
            <person name="Magnuson J."/>
            <person name="Maillard F."/>
            <person name="Murat C."/>
            <person name="Nolan M."/>
            <person name="Ohm R.A."/>
            <person name="Pangilinan J."/>
            <person name="Pereira M.F."/>
            <person name="Perotto S."/>
            <person name="Peter M."/>
            <person name="Pfister S."/>
            <person name="Riley R."/>
            <person name="Sitrit Y."/>
            <person name="Stielow J.B."/>
            <person name="Szollosi G."/>
            <person name="Zifcakova L."/>
            <person name="Stursova M."/>
            <person name="Spatafora J.W."/>
            <person name="Tedersoo L."/>
            <person name="Vaario L.M."/>
            <person name="Yamada A."/>
            <person name="Yan M."/>
            <person name="Wang P."/>
            <person name="Xu J."/>
            <person name="Bruns T."/>
            <person name="Baldrian P."/>
            <person name="Vilgalys R."/>
            <person name="Dunand C."/>
            <person name="Henrissat B."/>
            <person name="Grigoriev I.V."/>
            <person name="Hibbett D."/>
            <person name="Nagy L.G."/>
            <person name="Martin F.M."/>
        </authorList>
    </citation>
    <scope>NUCLEOTIDE SEQUENCE</scope>
    <source>
        <strain evidence="2">BED1</strain>
    </source>
</reference>
<keyword evidence="3" id="KW-1185">Reference proteome</keyword>
<name>A0AAD4C9S3_BOLED</name>
<keyword evidence="1" id="KW-0812">Transmembrane</keyword>
<comment type="caution">
    <text evidence="2">The sequence shown here is derived from an EMBL/GenBank/DDBJ whole genome shotgun (WGS) entry which is preliminary data.</text>
</comment>
<dbReference type="AlphaFoldDB" id="A0AAD4C9S3"/>
<dbReference type="EMBL" id="WHUW01000001">
    <property type="protein sequence ID" value="KAF8452263.1"/>
    <property type="molecule type" value="Genomic_DNA"/>
</dbReference>
<evidence type="ECO:0000313" key="3">
    <source>
        <dbReference type="Proteomes" id="UP001194468"/>
    </source>
</evidence>
<keyword evidence="1" id="KW-1133">Transmembrane helix</keyword>
<dbReference type="Proteomes" id="UP001194468">
    <property type="component" value="Unassembled WGS sequence"/>
</dbReference>
<feature type="transmembrane region" description="Helical" evidence="1">
    <location>
        <begin position="6"/>
        <end position="27"/>
    </location>
</feature>
<evidence type="ECO:0000313" key="2">
    <source>
        <dbReference type="EMBL" id="KAF8452263.1"/>
    </source>
</evidence>
<accession>A0AAD4C9S3</accession>
<protein>
    <submittedName>
        <fullName evidence="2">Uncharacterized protein</fullName>
    </submittedName>
</protein>
<keyword evidence="1" id="KW-0472">Membrane</keyword>
<proteinExistence type="predicted"/>
<organism evidence="2 3">
    <name type="scientific">Boletus edulis BED1</name>
    <dbReference type="NCBI Taxonomy" id="1328754"/>
    <lineage>
        <taxon>Eukaryota</taxon>
        <taxon>Fungi</taxon>
        <taxon>Dikarya</taxon>
        <taxon>Basidiomycota</taxon>
        <taxon>Agaricomycotina</taxon>
        <taxon>Agaricomycetes</taxon>
        <taxon>Agaricomycetidae</taxon>
        <taxon>Boletales</taxon>
        <taxon>Boletineae</taxon>
        <taxon>Boletaceae</taxon>
        <taxon>Boletoideae</taxon>
        <taxon>Boletus</taxon>
    </lineage>
</organism>
<reference evidence="2" key="1">
    <citation type="submission" date="2019-10" db="EMBL/GenBank/DDBJ databases">
        <authorList>
            <consortium name="DOE Joint Genome Institute"/>
            <person name="Kuo A."/>
            <person name="Miyauchi S."/>
            <person name="Kiss E."/>
            <person name="Drula E."/>
            <person name="Kohler A."/>
            <person name="Sanchez-Garcia M."/>
            <person name="Andreopoulos B."/>
            <person name="Barry K.W."/>
            <person name="Bonito G."/>
            <person name="Buee M."/>
            <person name="Carver A."/>
            <person name="Chen C."/>
            <person name="Cichocki N."/>
            <person name="Clum A."/>
            <person name="Culley D."/>
            <person name="Crous P.W."/>
            <person name="Fauchery L."/>
            <person name="Girlanda M."/>
            <person name="Hayes R."/>
            <person name="Keri Z."/>
            <person name="LaButti K."/>
            <person name="Lipzen A."/>
            <person name="Lombard V."/>
            <person name="Magnuson J."/>
            <person name="Maillard F."/>
            <person name="Morin E."/>
            <person name="Murat C."/>
            <person name="Nolan M."/>
            <person name="Ohm R."/>
            <person name="Pangilinan J."/>
            <person name="Pereira M."/>
            <person name="Perotto S."/>
            <person name="Peter M."/>
            <person name="Riley R."/>
            <person name="Sitrit Y."/>
            <person name="Stielow B."/>
            <person name="Szollosi G."/>
            <person name="Zifcakova L."/>
            <person name="Stursova M."/>
            <person name="Spatafora J.W."/>
            <person name="Tedersoo L."/>
            <person name="Vaario L.-M."/>
            <person name="Yamada A."/>
            <person name="Yan M."/>
            <person name="Wang P."/>
            <person name="Xu J."/>
            <person name="Bruns T."/>
            <person name="Baldrian P."/>
            <person name="Vilgalys R."/>
            <person name="Henrissat B."/>
            <person name="Grigoriev I.V."/>
            <person name="Hibbett D."/>
            <person name="Nagy L.G."/>
            <person name="Martin F.M."/>
        </authorList>
    </citation>
    <scope>NUCLEOTIDE SEQUENCE</scope>
    <source>
        <strain evidence="2">BED1</strain>
    </source>
</reference>